<dbReference type="RefSeq" id="WP_109257760.1">
    <property type="nucleotide sequence ID" value="NZ_JRFS01000014.1"/>
</dbReference>
<dbReference type="EMBL" id="JRFS01000014">
    <property type="protein sequence ID" value="PWE83845.1"/>
    <property type="molecule type" value="Genomic_DNA"/>
</dbReference>
<evidence type="ECO:0008006" key="4">
    <source>
        <dbReference type="Google" id="ProtNLM"/>
    </source>
</evidence>
<proteinExistence type="predicted"/>
<accession>A0A2U2EH43</accession>
<protein>
    <recommendedName>
        <fullName evidence="4">DUF2712 domain-containing protein</fullName>
    </recommendedName>
</protein>
<dbReference type="Pfam" id="PF10916">
    <property type="entry name" value="DUF2712"/>
    <property type="match status" value="1"/>
</dbReference>
<comment type="caution">
    <text evidence="2">The sequence shown here is derived from an EMBL/GenBank/DDBJ whole genome shotgun (WGS) entry which is preliminary data.</text>
</comment>
<evidence type="ECO:0000256" key="1">
    <source>
        <dbReference type="SAM" id="SignalP"/>
    </source>
</evidence>
<evidence type="ECO:0000313" key="2">
    <source>
        <dbReference type="EMBL" id="PWE83845.1"/>
    </source>
</evidence>
<organism evidence="2 3">
    <name type="scientific">Agathobacter rectalis</name>
    <dbReference type="NCBI Taxonomy" id="39491"/>
    <lineage>
        <taxon>Bacteria</taxon>
        <taxon>Bacillati</taxon>
        <taxon>Bacillota</taxon>
        <taxon>Clostridia</taxon>
        <taxon>Lachnospirales</taxon>
        <taxon>Lachnospiraceae</taxon>
        <taxon>Agathobacter</taxon>
    </lineage>
</organism>
<dbReference type="Proteomes" id="UP000245905">
    <property type="component" value="Unassembled WGS sequence"/>
</dbReference>
<name>A0A2U2EH43_9FIRM</name>
<keyword evidence="1" id="KW-0732">Signal</keyword>
<sequence length="139" mass="15513">MKKRIVMAALAATMLIGMNASQAFASDDSIPYSFKIKANYANTYSDKEYRQTTNTQNKWKVDMTYSEEGEGTITTYWLAAYNSNHDKVSATHDVTQGTGTHYYSAYSSASQRDVCLGAENNNNSSNTYTVGGYWDEETD</sequence>
<dbReference type="AlphaFoldDB" id="A0A2U2EH43"/>
<feature type="chain" id="PRO_5015489978" description="DUF2712 domain-containing protein" evidence="1">
    <location>
        <begin position="26"/>
        <end position="139"/>
    </location>
</feature>
<dbReference type="InterPro" id="IPR020208">
    <property type="entry name" value="DUF2712"/>
</dbReference>
<feature type="signal peptide" evidence="1">
    <location>
        <begin position="1"/>
        <end position="25"/>
    </location>
</feature>
<evidence type="ECO:0000313" key="3">
    <source>
        <dbReference type="Proteomes" id="UP000245905"/>
    </source>
</evidence>
<gene>
    <name evidence="2" type="ORF">LD38_07260</name>
</gene>
<reference evidence="2 3" key="1">
    <citation type="submission" date="2014-09" db="EMBL/GenBank/DDBJ databases">
        <title>Butyrate-producing bacteria isolated from human gut.</title>
        <authorList>
            <person name="Zhang Q."/>
            <person name="Zhao L."/>
        </authorList>
    </citation>
    <scope>NUCLEOTIDE SEQUENCE [LARGE SCALE GENOMIC DNA]</scope>
    <source>
        <strain evidence="2 3">R22</strain>
    </source>
</reference>